<gene>
    <name evidence="2" type="ORF">CEXT_188071</name>
</gene>
<keyword evidence="1" id="KW-0472">Membrane</keyword>
<reference evidence="2 3" key="1">
    <citation type="submission" date="2021-06" db="EMBL/GenBank/DDBJ databases">
        <title>Caerostris extrusa draft genome.</title>
        <authorList>
            <person name="Kono N."/>
            <person name="Arakawa K."/>
        </authorList>
    </citation>
    <scope>NUCLEOTIDE SEQUENCE [LARGE SCALE GENOMIC DNA]</scope>
</reference>
<evidence type="ECO:0000256" key="1">
    <source>
        <dbReference type="SAM" id="Phobius"/>
    </source>
</evidence>
<name>A0AAV4QW46_CAEEX</name>
<dbReference type="EMBL" id="BPLR01006886">
    <property type="protein sequence ID" value="GIY13034.1"/>
    <property type="molecule type" value="Genomic_DNA"/>
</dbReference>
<organism evidence="2 3">
    <name type="scientific">Caerostris extrusa</name>
    <name type="common">Bark spider</name>
    <name type="synonym">Caerostris bankana</name>
    <dbReference type="NCBI Taxonomy" id="172846"/>
    <lineage>
        <taxon>Eukaryota</taxon>
        <taxon>Metazoa</taxon>
        <taxon>Ecdysozoa</taxon>
        <taxon>Arthropoda</taxon>
        <taxon>Chelicerata</taxon>
        <taxon>Arachnida</taxon>
        <taxon>Araneae</taxon>
        <taxon>Araneomorphae</taxon>
        <taxon>Entelegynae</taxon>
        <taxon>Araneoidea</taxon>
        <taxon>Araneidae</taxon>
        <taxon>Caerostris</taxon>
    </lineage>
</organism>
<protein>
    <submittedName>
        <fullName evidence="2">Uncharacterized protein</fullName>
    </submittedName>
</protein>
<keyword evidence="1" id="KW-1133">Transmembrane helix</keyword>
<comment type="caution">
    <text evidence="2">The sequence shown here is derived from an EMBL/GenBank/DDBJ whole genome shotgun (WGS) entry which is preliminary data.</text>
</comment>
<keyword evidence="3" id="KW-1185">Reference proteome</keyword>
<evidence type="ECO:0000313" key="3">
    <source>
        <dbReference type="Proteomes" id="UP001054945"/>
    </source>
</evidence>
<sequence>LVDSDEDLVSSNYCVLLKGVKRVLKLHKLCDAEMWDMWPDLSGPFMGHLPFFHDVLLLCMSWLIMK</sequence>
<proteinExistence type="predicted"/>
<feature type="transmembrane region" description="Helical" evidence="1">
    <location>
        <begin position="45"/>
        <end position="65"/>
    </location>
</feature>
<dbReference type="Proteomes" id="UP001054945">
    <property type="component" value="Unassembled WGS sequence"/>
</dbReference>
<keyword evidence="1" id="KW-0812">Transmembrane</keyword>
<dbReference type="AlphaFoldDB" id="A0AAV4QW46"/>
<evidence type="ECO:0000313" key="2">
    <source>
        <dbReference type="EMBL" id="GIY13034.1"/>
    </source>
</evidence>
<accession>A0AAV4QW46</accession>
<feature type="non-terminal residue" evidence="2">
    <location>
        <position position="1"/>
    </location>
</feature>